<dbReference type="PANTHER" id="PTHR11705:SF143">
    <property type="entry name" value="SLL0236 PROTEIN"/>
    <property type="match status" value="1"/>
</dbReference>
<comment type="caution">
    <text evidence="7">Lacks conserved residue(s) required for the propagation of feature annotation.</text>
</comment>
<evidence type="ECO:0000256" key="4">
    <source>
        <dbReference type="ARBA" id="ARBA00022801"/>
    </source>
</evidence>
<dbReference type="SUPFAM" id="SSF53187">
    <property type="entry name" value="Zn-dependent exopeptidases"/>
    <property type="match status" value="1"/>
</dbReference>
<dbReference type="PROSITE" id="PS52035">
    <property type="entry name" value="PEPTIDASE_M14"/>
    <property type="match status" value="1"/>
</dbReference>
<evidence type="ECO:0000256" key="2">
    <source>
        <dbReference type="ARBA" id="ARBA00005988"/>
    </source>
</evidence>
<dbReference type="GO" id="GO:0005615">
    <property type="term" value="C:extracellular space"/>
    <property type="evidence" value="ECO:0007669"/>
    <property type="project" value="TreeGrafter"/>
</dbReference>
<evidence type="ECO:0000313" key="10">
    <source>
        <dbReference type="Proteomes" id="UP000824071"/>
    </source>
</evidence>
<dbReference type="Gene3D" id="3.40.630.10">
    <property type="entry name" value="Zn peptidases"/>
    <property type="match status" value="1"/>
</dbReference>
<evidence type="ECO:0000256" key="6">
    <source>
        <dbReference type="ARBA" id="ARBA00023049"/>
    </source>
</evidence>
<proteinExistence type="inferred from homology"/>
<sequence>MNSFCAPFSHEQAKRCCAHLLARYPFAAVSVLGRTAAGRAIFALHVGAPAGAPVLYVSGLSGRDAAGSEALYRFFDCACRAVLRDTTLCGVKLRRTLQSRRLVVVPCLNPDGVEICRTGVFGAGVYAGLVGRAGAKDLSAWPCNARGVALAHNFDYRHAPHPFSASEKDGAHAGRYAGPAPESEAETAALARLCRRTPFRQAMLLSGEGGRLFWSAPKDLTDAPLMARVLASAGDFTLSKKGEPLLRGSFPAWFAETLHAPAFELAVPGSQPPQALWQTVREALLLAALL</sequence>
<comment type="similarity">
    <text evidence="2 7">Belongs to the peptidase M14 family.</text>
</comment>
<keyword evidence="3" id="KW-0645">Protease</keyword>
<protein>
    <recommendedName>
        <fullName evidence="8">Peptidase M14 domain-containing protein</fullName>
    </recommendedName>
</protein>
<evidence type="ECO:0000256" key="3">
    <source>
        <dbReference type="ARBA" id="ARBA00022670"/>
    </source>
</evidence>
<evidence type="ECO:0000256" key="1">
    <source>
        <dbReference type="ARBA" id="ARBA00001947"/>
    </source>
</evidence>
<feature type="domain" description="Peptidase M14" evidence="8">
    <location>
        <begin position="6"/>
        <end position="290"/>
    </location>
</feature>
<name>A0A9D1LF30_9FIRM</name>
<comment type="caution">
    <text evidence="9">The sequence shown here is derived from an EMBL/GenBank/DDBJ whole genome shotgun (WGS) entry which is preliminary data.</text>
</comment>
<evidence type="ECO:0000256" key="5">
    <source>
        <dbReference type="ARBA" id="ARBA00022833"/>
    </source>
</evidence>
<gene>
    <name evidence="9" type="ORF">IAC53_06980</name>
</gene>
<organism evidence="9 10">
    <name type="scientific">Candidatus Fimenecus excrementigallinarum</name>
    <dbReference type="NCBI Taxonomy" id="2840816"/>
    <lineage>
        <taxon>Bacteria</taxon>
        <taxon>Bacillati</taxon>
        <taxon>Bacillota</taxon>
        <taxon>Clostridia</taxon>
        <taxon>Candidatus Fimenecus</taxon>
    </lineage>
</organism>
<dbReference type="EMBL" id="DVMW01000040">
    <property type="protein sequence ID" value="HIU36327.1"/>
    <property type="molecule type" value="Genomic_DNA"/>
</dbReference>
<keyword evidence="5" id="KW-0862">Zinc</keyword>
<accession>A0A9D1LF30</accession>
<dbReference type="GO" id="GO:0006508">
    <property type="term" value="P:proteolysis"/>
    <property type="evidence" value="ECO:0007669"/>
    <property type="project" value="UniProtKB-KW"/>
</dbReference>
<evidence type="ECO:0000256" key="7">
    <source>
        <dbReference type="PROSITE-ProRule" id="PRU01379"/>
    </source>
</evidence>
<reference evidence="9" key="2">
    <citation type="journal article" date="2021" name="PeerJ">
        <title>Extensive microbial diversity within the chicken gut microbiome revealed by metagenomics and culture.</title>
        <authorList>
            <person name="Gilroy R."/>
            <person name="Ravi A."/>
            <person name="Getino M."/>
            <person name="Pursley I."/>
            <person name="Horton D.L."/>
            <person name="Alikhan N.F."/>
            <person name="Baker D."/>
            <person name="Gharbi K."/>
            <person name="Hall N."/>
            <person name="Watson M."/>
            <person name="Adriaenssens E.M."/>
            <person name="Foster-Nyarko E."/>
            <person name="Jarju S."/>
            <person name="Secka A."/>
            <person name="Antonio M."/>
            <person name="Oren A."/>
            <person name="Chaudhuri R.R."/>
            <person name="La Ragione R."/>
            <person name="Hildebrand F."/>
            <person name="Pallen M.J."/>
        </authorList>
    </citation>
    <scope>NUCLEOTIDE SEQUENCE</scope>
    <source>
        <strain evidence="9">ChiGjej1B1-19959</strain>
    </source>
</reference>
<reference evidence="9" key="1">
    <citation type="submission" date="2020-10" db="EMBL/GenBank/DDBJ databases">
        <authorList>
            <person name="Gilroy R."/>
        </authorList>
    </citation>
    <scope>NUCLEOTIDE SEQUENCE</scope>
    <source>
        <strain evidence="9">ChiGjej1B1-19959</strain>
    </source>
</reference>
<dbReference type="GO" id="GO:0004181">
    <property type="term" value="F:metallocarboxypeptidase activity"/>
    <property type="evidence" value="ECO:0007669"/>
    <property type="project" value="InterPro"/>
</dbReference>
<evidence type="ECO:0000313" key="9">
    <source>
        <dbReference type="EMBL" id="HIU36327.1"/>
    </source>
</evidence>
<comment type="cofactor">
    <cofactor evidence="1">
        <name>Zn(2+)</name>
        <dbReference type="ChEBI" id="CHEBI:29105"/>
    </cofactor>
</comment>
<dbReference type="SMART" id="SM00631">
    <property type="entry name" value="Zn_pept"/>
    <property type="match status" value="1"/>
</dbReference>
<keyword evidence="4" id="KW-0378">Hydrolase</keyword>
<keyword evidence="6" id="KW-0482">Metalloprotease</keyword>
<dbReference type="AlphaFoldDB" id="A0A9D1LF30"/>
<dbReference type="PANTHER" id="PTHR11705">
    <property type="entry name" value="PROTEASE FAMILY M14 CARBOXYPEPTIDASE A,B"/>
    <property type="match status" value="1"/>
</dbReference>
<dbReference type="Proteomes" id="UP000824071">
    <property type="component" value="Unassembled WGS sequence"/>
</dbReference>
<evidence type="ECO:0000259" key="8">
    <source>
        <dbReference type="PROSITE" id="PS52035"/>
    </source>
</evidence>
<dbReference type="Pfam" id="PF00246">
    <property type="entry name" value="Peptidase_M14"/>
    <property type="match status" value="1"/>
</dbReference>
<dbReference type="InterPro" id="IPR000834">
    <property type="entry name" value="Peptidase_M14"/>
</dbReference>
<dbReference type="GO" id="GO:0008270">
    <property type="term" value="F:zinc ion binding"/>
    <property type="evidence" value="ECO:0007669"/>
    <property type="project" value="InterPro"/>
</dbReference>